<evidence type="ECO:0000256" key="1">
    <source>
        <dbReference type="SAM" id="MobiDB-lite"/>
    </source>
</evidence>
<accession>A0A0D9W4I2</accession>
<proteinExistence type="predicted"/>
<reference evidence="2" key="3">
    <citation type="submission" date="2015-04" db="UniProtKB">
        <authorList>
            <consortium name="EnsemblPlants"/>
        </authorList>
    </citation>
    <scope>IDENTIFICATION</scope>
</reference>
<dbReference type="Gramene" id="LPERR04G08150.1">
    <property type="protein sequence ID" value="LPERR04G08150.1"/>
    <property type="gene ID" value="LPERR04G08150"/>
</dbReference>
<evidence type="ECO:0000313" key="2">
    <source>
        <dbReference type="EnsemblPlants" id="LPERR04G08150.1"/>
    </source>
</evidence>
<feature type="region of interest" description="Disordered" evidence="1">
    <location>
        <begin position="15"/>
        <end position="79"/>
    </location>
</feature>
<dbReference type="Proteomes" id="UP000032180">
    <property type="component" value="Chromosome 4"/>
</dbReference>
<reference evidence="3" key="2">
    <citation type="submission" date="2013-12" db="EMBL/GenBank/DDBJ databases">
        <authorList>
            <person name="Yu Y."/>
            <person name="Lee S."/>
            <person name="de Baynast K."/>
            <person name="Wissotski M."/>
            <person name="Liu L."/>
            <person name="Talag J."/>
            <person name="Goicoechea J."/>
            <person name="Angelova A."/>
            <person name="Jetty R."/>
            <person name="Kudrna D."/>
            <person name="Golser W."/>
            <person name="Rivera L."/>
            <person name="Zhang J."/>
            <person name="Wing R."/>
        </authorList>
    </citation>
    <scope>NUCLEOTIDE SEQUENCE</scope>
</reference>
<dbReference type="EnsemblPlants" id="LPERR04G08150.1">
    <property type="protein sequence ID" value="LPERR04G08150.1"/>
    <property type="gene ID" value="LPERR04G08150"/>
</dbReference>
<feature type="compositionally biased region" description="Polar residues" evidence="1">
    <location>
        <begin position="55"/>
        <end position="70"/>
    </location>
</feature>
<dbReference type="AlphaFoldDB" id="A0A0D9W4I2"/>
<organism evidence="2 3">
    <name type="scientific">Leersia perrieri</name>
    <dbReference type="NCBI Taxonomy" id="77586"/>
    <lineage>
        <taxon>Eukaryota</taxon>
        <taxon>Viridiplantae</taxon>
        <taxon>Streptophyta</taxon>
        <taxon>Embryophyta</taxon>
        <taxon>Tracheophyta</taxon>
        <taxon>Spermatophyta</taxon>
        <taxon>Magnoliopsida</taxon>
        <taxon>Liliopsida</taxon>
        <taxon>Poales</taxon>
        <taxon>Poaceae</taxon>
        <taxon>BOP clade</taxon>
        <taxon>Oryzoideae</taxon>
        <taxon>Oryzeae</taxon>
        <taxon>Oryzinae</taxon>
        <taxon>Leersia</taxon>
    </lineage>
</organism>
<reference evidence="2 3" key="1">
    <citation type="submission" date="2012-08" db="EMBL/GenBank/DDBJ databases">
        <title>Oryza genome evolution.</title>
        <authorList>
            <person name="Wing R.A."/>
        </authorList>
    </citation>
    <scope>NUCLEOTIDE SEQUENCE</scope>
</reference>
<protein>
    <submittedName>
        <fullName evidence="2">Uncharacterized protein</fullName>
    </submittedName>
</protein>
<evidence type="ECO:0000313" key="3">
    <source>
        <dbReference type="Proteomes" id="UP000032180"/>
    </source>
</evidence>
<name>A0A0D9W4I2_9ORYZ</name>
<dbReference type="HOGENOM" id="CLU_2389873_0_0_1"/>
<keyword evidence="3" id="KW-1185">Reference proteome</keyword>
<sequence length="92" mass="10402">MELFIHEDYVKKRNEVRREQRRKQMQILQMKQAPAHSGVSPPALATHESPREPTQCLTPTSGGPSATDISPTPAEEAAQSVDHRLFDCFKPY</sequence>